<dbReference type="Pfam" id="PF02518">
    <property type="entry name" value="HATPase_c"/>
    <property type="match status" value="1"/>
</dbReference>
<proteinExistence type="predicted"/>
<evidence type="ECO:0000256" key="6">
    <source>
        <dbReference type="SAM" id="Coils"/>
    </source>
</evidence>
<dbReference type="EMBL" id="CP034562">
    <property type="protein sequence ID" value="AZQ62525.1"/>
    <property type="molecule type" value="Genomic_DNA"/>
</dbReference>
<comment type="catalytic activity">
    <reaction evidence="1">
        <text>ATP + protein L-histidine = ADP + protein N-phospho-L-histidine.</text>
        <dbReference type="EC" id="2.7.13.3"/>
    </reaction>
</comment>
<dbReference type="PANTHER" id="PTHR43304">
    <property type="entry name" value="PHYTOCHROME-LIKE PROTEIN CPH1"/>
    <property type="match status" value="1"/>
</dbReference>
<dbReference type="InterPro" id="IPR000014">
    <property type="entry name" value="PAS"/>
</dbReference>
<dbReference type="PRINTS" id="PR00344">
    <property type="entry name" value="BCTRLSENSOR"/>
</dbReference>
<keyword evidence="4" id="KW-0808">Transferase</keyword>
<dbReference type="InterPro" id="IPR035965">
    <property type="entry name" value="PAS-like_dom_sf"/>
</dbReference>
<reference evidence="8 9" key="1">
    <citation type="submission" date="2018-12" db="EMBL/GenBank/DDBJ databases">
        <title>Flammeovirga pectinis sp. nov., isolated from the gut of the Korean scallop, Patinopecten yessoensis.</title>
        <authorList>
            <person name="Bae J.-W."/>
            <person name="Jeong Y.-S."/>
            <person name="Kang W."/>
        </authorList>
    </citation>
    <scope>NUCLEOTIDE SEQUENCE [LARGE SCALE GENOMIC DNA]</scope>
    <source>
        <strain evidence="8 9">L12M1</strain>
    </source>
</reference>
<feature type="coiled-coil region" evidence="6">
    <location>
        <begin position="166"/>
        <end position="193"/>
    </location>
</feature>
<dbReference type="SUPFAM" id="SSF47384">
    <property type="entry name" value="Homodimeric domain of signal transducing histidine kinase"/>
    <property type="match status" value="1"/>
</dbReference>
<dbReference type="KEGG" id="fll:EI427_09805"/>
<keyword evidence="5" id="KW-0418">Kinase</keyword>
<accession>A0A3S9P2V9</accession>
<keyword evidence="9" id="KW-1185">Reference proteome</keyword>
<dbReference type="Pfam" id="PF08447">
    <property type="entry name" value="PAS_3"/>
    <property type="match status" value="1"/>
</dbReference>
<dbReference type="InterPro" id="IPR004358">
    <property type="entry name" value="Sig_transdc_His_kin-like_C"/>
</dbReference>
<dbReference type="Proteomes" id="UP000267268">
    <property type="component" value="Chromosome 1"/>
</dbReference>
<dbReference type="OrthoDB" id="109585at2"/>
<dbReference type="PANTHER" id="PTHR43304:SF1">
    <property type="entry name" value="PAC DOMAIN-CONTAINING PROTEIN"/>
    <property type="match status" value="1"/>
</dbReference>
<dbReference type="PROSITE" id="PS50109">
    <property type="entry name" value="HIS_KIN"/>
    <property type="match status" value="1"/>
</dbReference>
<gene>
    <name evidence="8" type="ORF">EI427_09805</name>
</gene>
<evidence type="ECO:0000256" key="1">
    <source>
        <dbReference type="ARBA" id="ARBA00000085"/>
    </source>
</evidence>
<dbReference type="InterPro" id="IPR013655">
    <property type="entry name" value="PAS_fold_3"/>
</dbReference>
<protein>
    <recommendedName>
        <fullName evidence="2">histidine kinase</fullName>
        <ecNumber evidence="2">2.7.13.3</ecNumber>
    </recommendedName>
</protein>
<name>A0A3S9P2V9_9BACT</name>
<evidence type="ECO:0000313" key="8">
    <source>
        <dbReference type="EMBL" id="AZQ62525.1"/>
    </source>
</evidence>
<sequence>MKINYLELTKEEIISELEDTKQRELLWKQRFESSISNTSVSKGDFIKNFLNDTTLGYWEWDFESNKEFLSDRYIDMFGYNRNNFPSIQEAWQDMVHDEDIPEMMKALEEHIASHGEKIFHNIARWKNKNNQIVWVYCRGQVAEWQESGEPKKLIGYHIDITSQKEVTNLKNTKVQLEQKNKELHRINEELNRFVYSASHDLKSPISSAMSLIDLYNNSEDKNNVDEYITLVSKCLSTLDHFAEKIVDTLKMQNVALNTTCININDMMQEIVNDLSFLPNAQKVKVQWTSDDFEWKTDDYRLRLIISNLVSNGIKYCNLFEDKSYVRLKFSSENKVGNVIIEDNGKGITSENQKSIYNMFFRADNSENGTGLGLYIVKETLDKLNGQINLKSIYGKGSKFDIHVPLF</sequence>
<dbReference type="Gene3D" id="1.10.287.130">
    <property type="match status" value="1"/>
</dbReference>
<evidence type="ECO:0000256" key="5">
    <source>
        <dbReference type="ARBA" id="ARBA00022777"/>
    </source>
</evidence>
<dbReference type="InterPro" id="IPR052162">
    <property type="entry name" value="Sensor_kinase/Photoreceptor"/>
</dbReference>
<dbReference type="RefSeq" id="WP_126614113.1">
    <property type="nucleotide sequence ID" value="NZ_CP034562.1"/>
</dbReference>
<evidence type="ECO:0000256" key="3">
    <source>
        <dbReference type="ARBA" id="ARBA00022553"/>
    </source>
</evidence>
<dbReference type="Gene3D" id="3.30.450.20">
    <property type="entry name" value="PAS domain"/>
    <property type="match status" value="1"/>
</dbReference>
<dbReference type="InterPro" id="IPR036097">
    <property type="entry name" value="HisK_dim/P_sf"/>
</dbReference>
<evidence type="ECO:0000256" key="4">
    <source>
        <dbReference type="ARBA" id="ARBA00022679"/>
    </source>
</evidence>
<dbReference type="EC" id="2.7.13.3" evidence="2"/>
<dbReference type="GO" id="GO:0000155">
    <property type="term" value="F:phosphorelay sensor kinase activity"/>
    <property type="evidence" value="ECO:0007669"/>
    <property type="project" value="InterPro"/>
</dbReference>
<dbReference type="InterPro" id="IPR001610">
    <property type="entry name" value="PAC"/>
</dbReference>
<keyword evidence="3" id="KW-0597">Phosphoprotein</keyword>
<dbReference type="AlphaFoldDB" id="A0A3S9P2V9"/>
<dbReference type="SUPFAM" id="SSF55785">
    <property type="entry name" value="PYP-like sensor domain (PAS domain)"/>
    <property type="match status" value="1"/>
</dbReference>
<evidence type="ECO:0000259" key="7">
    <source>
        <dbReference type="PROSITE" id="PS50109"/>
    </source>
</evidence>
<dbReference type="SMART" id="SM00086">
    <property type="entry name" value="PAC"/>
    <property type="match status" value="1"/>
</dbReference>
<dbReference type="InterPro" id="IPR036890">
    <property type="entry name" value="HATPase_C_sf"/>
</dbReference>
<dbReference type="CDD" id="cd00130">
    <property type="entry name" value="PAS"/>
    <property type="match status" value="1"/>
</dbReference>
<dbReference type="SMART" id="SM00387">
    <property type="entry name" value="HATPase_c"/>
    <property type="match status" value="1"/>
</dbReference>
<evidence type="ECO:0000313" key="9">
    <source>
        <dbReference type="Proteomes" id="UP000267268"/>
    </source>
</evidence>
<dbReference type="CDD" id="cd00082">
    <property type="entry name" value="HisKA"/>
    <property type="match status" value="1"/>
</dbReference>
<dbReference type="InterPro" id="IPR005467">
    <property type="entry name" value="His_kinase_dom"/>
</dbReference>
<dbReference type="SUPFAM" id="SSF55874">
    <property type="entry name" value="ATPase domain of HSP90 chaperone/DNA topoisomerase II/histidine kinase"/>
    <property type="match status" value="1"/>
</dbReference>
<dbReference type="InterPro" id="IPR003594">
    <property type="entry name" value="HATPase_dom"/>
</dbReference>
<keyword evidence="6" id="KW-0175">Coiled coil</keyword>
<organism evidence="8 9">
    <name type="scientific">Flammeovirga pectinis</name>
    <dbReference type="NCBI Taxonomy" id="2494373"/>
    <lineage>
        <taxon>Bacteria</taxon>
        <taxon>Pseudomonadati</taxon>
        <taxon>Bacteroidota</taxon>
        <taxon>Cytophagia</taxon>
        <taxon>Cytophagales</taxon>
        <taxon>Flammeovirgaceae</taxon>
        <taxon>Flammeovirga</taxon>
    </lineage>
</organism>
<feature type="domain" description="Histidine kinase" evidence="7">
    <location>
        <begin position="196"/>
        <end position="406"/>
    </location>
</feature>
<dbReference type="InterPro" id="IPR003661">
    <property type="entry name" value="HisK_dim/P_dom"/>
</dbReference>
<dbReference type="Gene3D" id="3.30.565.10">
    <property type="entry name" value="Histidine kinase-like ATPase, C-terminal domain"/>
    <property type="match status" value="1"/>
</dbReference>
<evidence type="ECO:0000256" key="2">
    <source>
        <dbReference type="ARBA" id="ARBA00012438"/>
    </source>
</evidence>